<dbReference type="SMART" id="SM00248">
    <property type="entry name" value="ANK"/>
    <property type="match status" value="16"/>
</dbReference>
<dbReference type="Pfam" id="PF12796">
    <property type="entry name" value="Ank_2"/>
    <property type="match status" value="5"/>
</dbReference>
<feature type="transmembrane region" description="Helical" evidence="14">
    <location>
        <begin position="901"/>
        <end position="924"/>
    </location>
</feature>
<feature type="transmembrane region" description="Helical" evidence="14">
    <location>
        <begin position="870"/>
        <end position="889"/>
    </location>
</feature>
<feature type="region of interest" description="Disordered" evidence="13">
    <location>
        <begin position="139"/>
        <end position="173"/>
    </location>
</feature>
<feature type="repeat" description="ANK" evidence="11">
    <location>
        <begin position="95"/>
        <end position="127"/>
    </location>
</feature>
<organism evidence="16 17">
    <name type="scientific">Elysia crispata</name>
    <name type="common">lettuce slug</name>
    <dbReference type="NCBI Taxonomy" id="231223"/>
    <lineage>
        <taxon>Eukaryota</taxon>
        <taxon>Metazoa</taxon>
        <taxon>Spiralia</taxon>
        <taxon>Lophotrochozoa</taxon>
        <taxon>Mollusca</taxon>
        <taxon>Gastropoda</taxon>
        <taxon>Heterobranchia</taxon>
        <taxon>Euthyneura</taxon>
        <taxon>Panpulmonata</taxon>
        <taxon>Sacoglossa</taxon>
        <taxon>Placobranchoidea</taxon>
        <taxon>Plakobranchidae</taxon>
        <taxon>Elysia</taxon>
    </lineage>
</organism>
<evidence type="ECO:0000256" key="8">
    <source>
        <dbReference type="ARBA" id="ARBA00023065"/>
    </source>
</evidence>
<comment type="caution">
    <text evidence="16">The sequence shown here is derived from an EMBL/GenBank/DDBJ whole genome shotgun (WGS) entry which is preliminary data.</text>
</comment>
<dbReference type="PRINTS" id="PR01415">
    <property type="entry name" value="ANKYRIN"/>
</dbReference>
<keyword evidence="5" id="KW-0677">Repeat</keyword>
<evidence type="ECO:0000256" key="10">
    <source>
        <dbReference type="ARBA" id="ARBA00023303"/>
    </source>
</evidence>
<evidence type="ECO:0000256" key="12">
    <source>
        <dbReference type="SAM" id="Coils"/>
    </source>
</evidence>
<name>A0AAE0ZT87_9GAST</name>
<feature type="repeat" description="ANK" evidence="11">
    <location>
        <begin position="229"/>
        <end position="261"/>
    </location>
</feature>
<evidence type="ECO:0000313" key="17">
    <source>
        <dbReference type="Proteomes" id="UP001283361"/>
    </source>
</evidence>
<feature type="repeat" description="ANK" evidence="11">
    <location>
        <begin position="343"/>
        <end position="371"/>
    </location>
</feature>
<keyword evidence="3" id="KW-0716">Sensory transduction</keyword>
<dbReference type="InterPro" id="IPR052076">
    <property type="entry name" value="TRP_cation_channel"/>
</dbReference>
<evidence type="ECO:0000256" key="13">
    <source>
        <dbReference type="SAM" id="MobiDB-lite"/>
    </source>
</evidence>
<dbReference type="Gene3D" id="1.10.287.70">
    <property type="match status" value="1"/>
</dbReference>
<keyword evidence="2" id="KW-0813">Transport</keyword>
<keyword evidence="4 14" id="KW-0812">Transmembrane</keyword>
<dbReference type="InterPro" id="IPR005821">
    <property type="entry name" value="Ion_trans_dom"/>
</dbReference>
<keyword evidence="7 11" id="KW-0040">ANK repeat</keyword>
<evidence type="ECO:0000256" key="1">
    <source>
        <dbReference type="ARBA" id="ARBA00004141"/>
    </source>
</evidence>
<evidence type="ECO:0000256" key="2">
    <source>
        <dbReference type="ARBA" id="ARBA00022448"/>
    </source>
</evidence>
<keyword evidence="17" id="KW-1185">Reference proteome</keyword>
<dbReference type="Proteomes" id="UP001283361">
    <property type="component" value="Unassembled WGS sequence"/>
</dbReference>
<evidence type="ECO:0000256" key="5">
    <source>
        <dbReference type="ARBA" id="ARBA00022737"/>
    </source>
</evidence>
<dbReference type="PROSITE" id="PS50297">
    <property type="entry name" value="ANK_REP_REGION"/>
    <property type="match status" value="11"/>
</dbReference>
<evidence type="ECO:0000256" key="3">
    <source>
        <dbReference type="ARBA" id="ARBA00022606"/>
    </source>
</evidence>
<dbReference type="Pfam" id="PF00023">
    <property type="entry name" value="Ank"/>
    <property type="match status" value="1"/>
</dbReference>
<feature type="domain" description="Ion transport" evidence="15">
    <location>
        <begin position="834"/>
        <end position="1074"/>
    </location>
</feature>
<protein>
    <recommendedName>
        <fullName evidence="15">Ion transport domain-containing protein</fullName>
    </recommendedName>
</protein>
<keyword evidence="10" id="KW-0407">Ion channel</keyword>
<dbReference type="PROSITE" id="PS50088">
    <property type="entry name" value="ANK_REPEAT"/>
    <property type="match status" value="11"/>
</dbReference>
<feature type="region of interest" description="Disordered" evidence="13">
    <location>
        <begin position="1"/>
        <end position="20"/>
    </location>
</feature>
<dbReference type="PANTHER" id="PTHR47143:SF3">
    <property type="entry name" value="PWWP DOMAIN-CONTAINING PROTEIN"/>
    <property type="match status" value="1"/>
</dbReference>
<dbReference type="InterPro" id="IPR002110">
    <property type="entry name" value="Ankyrin_rpt"/>
</dbReference>
<feature type="repeat" description="ANK" evidence="11">
    <location>
        <begin position="507"/>
        <end position="529"/>
    </location>
</feature>
<dbReference type="Pfam" id="PF13637">
    <property type="entry name" value="Ank_4"/>
    <property type="match status" value="1"/>
</dbReference>
<evidence type="ECO:0000256" key="6">
    <source>
        <dbReference type="ARBA" id="ARBA00022989"/>
    </source>
</evidence>
<evidence type="ECO:0000256" key="7">
    <source>
        <dbReference type="ARBA" id="ARBA00023043"/>
    </source>
</evidence>
<feature type="repeat" description="ANK" evidence="11">
    <location>
        <begin position="372"/>
        <end position="404"/>
    </location>
</feature>
<feature type="repeat" description="ANK" evidence="11">
    <location>
        <begin position="262"/>
        <end position="287"/>
    </location>
</feature>
<sequence length="1209" mass="136642">MADNLEPQFEGGQYRRHSADASEGVIEMTNLVTNPGNADGDLPPLLPGLKASDSSEALNLTLHQCARDGDEYNMKILIRNLDSHVRKKINQFDEDELTPLHYAARYNHLNVVKLLVESGADVQAIGEDAVTPLHHAARYRREKAKKRDASNDNLDDLTGTNGPSSISEDQSSKEESVVHYLVTKRANINAMDIYGQTPLHFAAMRGNEIACRDLLSFRDTIMIAVGDNQGITPLHSAALHNHVEIAHMLLEAGADLMCRDKELSTPLHHACLEGNLEMVQLLFEYGALHKEAWVKLTEMVGAQDIEQGTPLHHAVENSHYEVVKLLLEKRAEVNKPRKSFVYPLHLAAMSGDVRICRLLVENQARIDAVNSDSATALHRAAALNKVEAVKFLVDRGARINRKDKDNYTPLLLAATYGNVETVELLLQKGADYTVMDKYDKTAIFMAAEENKLDVLQKLLSEAKVKMLIDESDCYDNSPLHIAAQQGYLDIVQCLLKNGADLDNKNEEEETPLHLAAKHGRTNIVRELIKTDTMIVNDEDENSNTPLHLAAQYGHHKLAKVLLDLGADVSARNYNQWTPLDLAASKGWTKTCSVLLEEDAPVDPTDKNKTTPLHLASTYGHARVVELLLEWDADVTLRDDWGRNCLGRAIENNHANVAMVIINSDVWKDALRNAHKDPVTGRINTPMRKLIKAMPEVAQQVFDRCLSYGQEKNPESKEFELTFDYEFLDDAYAHWITHAIKRSEDTGSEYGSSSGGSSYGGDDDDDDLRLPPDAQPYTSDTNILKKNSALFLMIQNEREALLAHPLVTSLLQHKWNTFGSFFYYLSFAVYLVFLSFLTGYMVVTDPPNTYGQNGSKIENNDCNGLDYGQDSFAGIATYVIIALAGFNLLKEMLQIYQAKLNYLGWTNLIEWIVYVTALLLVISFNECQRSTGYRYEWQWHLGAVAIFLAWVDLVLFIQKFPRFGIYVVMFTDILFTFSQFFIVFFLFIIAFALAFYALFQNQTPFQSVGKSLIKTSVMMIGEFDFDSIFHGDDELLYPAASYAIFIIFLIIMSIIIMNLLVGLAVDDIKAVQEQAALKRMAMQVELALDVERIIPNFIRRRVFCRRRTIRPNILYSNPLRRLLSNSYLSPQALQRALNPEKEEIEKVKDSQDIMARQMKDLKRNLTDMREQNQKLESMLRAIVKAQAVPWQEEDYQAEDELDEEGGRDME</sequence>
<evidence type="ECO:0000256" key="11">
    <source>
        <dbReference type="PROSITE-ProRule" id="PRU00023"/>
    </source>
</evidence>
<dbReference type="EMBL" id="JAWDGP010003348">
    <property type="protein sequence ID" value="KAK3775208.1"/>
    <property type="molecule type" value="Genomic_DNA"/>
</dbReference>
<dbReference type="AlphaFoldDB" id="A0AAE0ZT87"/>
<dbReference type="Gene3D" id="1.25.40.20">
    <property type="entry name" value="Ankyrin repeat-containing domain"/>
    <property type="match status" value="5"/>
</dbReference>
<comment type="subcellular location">
    <subcellularLocation>
        <location evidence="1">Membrane</location>
        <topology evidence="1">Multi-pass membrane protein</topology>
    </subcellularLocation>
</comment>
<evidence type="ECO:0000256" key="9">
    <source>
        <dbReference type="ARBA" id="ARBA00023136"/>
    </source>
</evidence>
<keyword evidence="8" id="KW-0406">Ion transport</keyword>
<accession>A0AAE0ZT87</accession>
<feature type="compositionally biased region" description="Acidic residues" evidence="13">
    <location>
        <begin position="1190"/>
        <end position="1202"/>
    </location>
</feature>
<feature type="transmembrane region" description="Helical" evidence="14">
    <location>
        <begin position="1041"/>
        <end position="1064"/>
    </location>
</feature>
<gene>
    <name evidence="16" type="ORF">RRG08_009996</name>
</gene>
<keyword evidence="9 14" id="KW-0472">Membrane</keyword>
<dbReference type="GO" id="GO:1902495">
    <property type="term" value="C:transmembrane transporter complex"/>
    <property type="evidence" value="ECO:0007669"/>
    <property type="project" value="TreeGrafter"/>
</dbReference>
<feature type="repeat" description="ANK" evidence="11">
    <location>
        <begin position="306"/>
        <end position="338"/>
    </location>
</feature>
<dbReference type="GO" id="GO:0005216">
    <property type="term" value="F:monoatomic ion channel activity"/>
    <property type="evidence" value="ECO:0007669"/>
    <property type="project" value="InterPro"/>
</dbReference>
<dbReference type="InterPro" id="IPR036770">
    <property type="entry name" value="Ankyrin_rpt-contain_sf"/>
</dbReference>
<evidence type="ECO:0000256" key="14">
    <source>
        <dbReference type="SAM" id="Phobius"/>
    </source>
</evidence>
<reference evidence="16" key="1">
    <citation type="journal article" date="2023" name="G3 (Bethesda)">
        <title>A reference genome for the long-term kleptoplast-retaining sea slug Elysia crispata morphotype clarki.</title>
        <authorList>
            <person name="Eastman K.E."/>
            <person name="Pendleton A.L."/>
            <person name="Shaikh M.A."/>
            <person name="Suttiyut T."/>
            <person name="Ogas R."/>
            <person name="Tomko P."/>
            <person name="Gavelis G."/>
            <person name="Widhalm J.R."/>
            <person name="Wisecaver J.H."/>
        </authorList>
    </citation>
    <scope>NUCLEOTIDE SEQUENCE</scope>
    <source>
        <strain evidence="16">ECLA1</strain>
    </source>
</reference>
<keyword evidence="12" id="KW-0175">Coiled coil</keyword>
<dbReference type="PANTHER" id="PTHR47143">
    <property type="entry name" value="TRANSIENT RECEPTOR POTENTIAL CATION CHANNEL PROTEIN PAINLESS"/>
    <property type="match status" value="1"/>
</dbReference>
<proteinExistence type="predicted"/>
<feature type="repeat" description="ANK" evidence="11">
    <location>
        <begin position="405"/>
        <end position="437"/>
    </location>
</feature>
<evidence type="ECO:0000256" key="4">
    <source>
        <dbReference type="ARBA" id="ARBA00022692"/>
    </source>
</evidence>
<feature type="transmembrane region" description="Helical" evidence="14">
    <location>
        <begin position="968"/>
        <end position="998"/>
    </location>
</feature>
<feature type="compositionally biased region" description="Polar residues" evidence="13">
    <location>
        <begin position="158"/>
        <end position="169"/>
    </location>
</feature>
<feature type="repeat" description="ANK" evidence="11">
    <location>
        <begin position="541"/>
        <end position="573"/>
    </location>
</feature>
<dbReference type="Pfam" id="PF00520">
    <property type="entry name" value="Ion_trans"/>
    <property type="match status" value="1"/>
</dbReference>
<evidence type="ECO:0000313" key="16">
    <source>
        <dbReference type="EMBL" id="KAK3775208.1"/>
    </source>
</evidence>
<feature type="repeat" description="ANK" evidence="11">
    <location>
        <begin position="607"/>
        <end position="639"/>
    </location>
</feature>
<feature type="transmembrane region" description="Helical" evidence="14">
    <location>
        <begin position="936"/>
        <end position="956"/>
    </location>
</feature>
<dbReference type="Pfam" id="PF13606">
    <property type="entry name" value="Ank_3"/>
    <property type="match status" value="1"/>
</dbReference>
<keyword evidence="6 14" id="KW-1133">Transmembrane helix</keyword>
<feature type="region of interest" description="Disordered" evidence="13">
    <location>
        <begin position="1190"/>
        <end position="1209"/>
    </location>
</feature>
<evidence type="ECO:0000259" key="15">
    <source>
        <dbReference type="Pfam" id="PF00520"/>
    </source>
</evidence>
<feature type="coiled-coil region" evidence="12">
    <location>
        <begin position="1143"/>
        <end position="1187"/>
    </location>
</feature>
<dbReference type="SUPFAM" id="SSF48403">
    <property type="entry name" value="Ankyrin repeat"/>
    <property type="match status" value="2"/>
</dbReference>
<feature type="region of interest" description="Disordered" evidence="13">
    <location>
        <begin position="744"/>
        <end position="776"/>
    </location>
</feature>
<feature type="transmembrane region" description="Helical" evidence="14">
    <location>
        <begin position="820"/>
        <end position="842"/>
    </location>
</feature>
<feature type="repeat" description="ANK" evidence="11">
    <location>
        <begin position="474"/>
        <end position="506"/>
    </location>
</feature>